<evidence type="ECO:0000313" key="2">
    <source>
        <dbReference type="EMBL" id="KER22242.1"/>
    </source>
</evidence>
<dbReference type="CTD" id="20329066"/>
<dbReference type="Pfam" id="PF26215">
    <property type="entry name" value="HTH_animal"/>
    <property type="match status" value="1"/>
</dbReference>
<reference evidence="2 3" key="1">
    <citation type="submission" date="2013-11" db="EMBL/GenBank/DDBJ databases">
        <title>Opisthorchis viverrini - life in the bile duct.</title>
        <authorList>
            <person name="Young N.D."/>
            <person name="Nagarajan N."/>
            <person name="Lin S.J."/>
            <person name="Korhonen P.K."/>
            <person name="Jex A.R."/>
            <person name="Hall R.S."/>
            <person name="Safavi-Hemami H."/>
            <person name="Kaewkong W."/>
            <person name="Bertrand D."/>
            <person name="Gao S."/>
            <person name="Seet Q."/>
            <person name="Wongkham S."/>
            <person name="Teh B.T."/>
            <person name="Wongkham C."/>
            <person name="Intapan P.M."/>
            <person name="Maleewong W."/>
            <person name="Yang X."/>
            <person name="Hu M."/>
            <person name="Wang Z."/>
            <person name="Hofmann A."/>
            <person name="Sternberg P.W."/>
            <person name="Tan P."/>
            <person name="Wang J."/>
            <person name="Gasser R.B."/>
        </authorList>
    </citation>
    <scope>NUCLEOTIDE SEQUENCE [LARGE SCALE GENOMIC DNA]</scope>
</reference>
<dbReference type="OrthoDB" id="6223668at2759"/>
<dbReference type="InterPro" id="IPR058912">
    <property type="entry name" value="HTH_animal"/>
</dbReference>
<evidence type="ECO:0000259" key="1">
    <source>
        <dbReference type="Pfam" id="PF26215"/>
    </source>
</evidence>
<name>A0A074Z9K7_OPIVI</name>
<gene>
    <name evidence="2" type="ORF">T265_14900</name>
</gene>
<feature type="domain" description="Helix-turn-helix" evidence="1">
    <location>
        <begin position="1"/>
        <end position="45"/>
    </location>
</feature>
<dbReference type="Proteomes" id="UP000054324">
    <property type="component" value="Unassembled WGS sequence"/>
</dbReference>
<dbReference type="RefSeq" id="XP_009174008.1">
    <property type="nucleotide sequence ID" value="XM_009175744.1"/>
</dbReference>
<dbReference type="KEGG" id="ovi:T265_14900"/>
<feature type="non-terminal residue" evidence="2">
    <location>
        <position position="1"/>
    </location>
</feature>
<sequence length="154" mass="17596">RNIIRCLTERVIKICSPDCLEEELKFLGRTFPQNGYPEMFVLKTMEGYGSPNTMFCWEKAYLQNVSIQRFVLKTMEAVKPKPTEFSVRKKPVYMRLPFKGGLVAESITRRLRNSVDTTYLAANLYKLPRSTTSFCVYSFVCSCQASHVGGTTGH</sequence>
<organism evidence="2 3">
    <name type="scientific">Opisthorchis viverrini</name>
    <name type="common">Southeast Asian liver fluke</name>
    <dbReference type="NCBI Taxonomy" id="6198"/>
    <lineage>
        <taxon>Eukaryota</taxon>
        <taxon>Metazoa</taxon>
        <taxon>Spiralia</taxon>
        <taxon>Lophotrochozoa</taxon>
        <taxon>Platyhelminthes</taxon>
        <taxon>Trematoda</taxon>
        <taxon>Digenea</taxon>
        <taxon>Opisthorchiida</taxon>
        <taxon>Opisthorchiata</taxon>
        <taxon>Opisthorchiidae</taxon>
        <taxon>Opisthorchis</taxon>
    </lineage>
</organism>
<accession>A0A074Z9K7</accession>
<proteinExistence type="predicted"/>
<protein>
    <recommendedName>
        <fullName evidence="1">Helix-turn-helix domain-containing protein</fullName>
    </recommendedName>
</protein>
<dbReference type="EMBL" id="KL596909">
    <property type="protein sequence ID" value="KER22242.1"/>
    <property type="molecule type" value="Genomic_DNA"/>
</dbReference>
<dbReference type="AlphaFoldDB" id="A0A074Z9K7"/>
<dbReference type="GeneID" id="20329066"/>
<evidence type="ECO:0000313" key="3">
    <source>
        <dbReference type="Proteomes" id="UP000054324"/>
    </source>
</evidence>
<keyword evidence="3" id="KW-1185">Reference proteome</keyword>